<feature type="domain" description="Helicase ATP-binding" evidence="18">
    <location>
        <begin position="26"/>
        <end position="195"/>
    </location>
</feature>
<dbReference type="EMBL" id="QNRX01000006">
    <property type="protein sequence ID" value="RBP65966.1"/>
    <property type="molecule type" value="Genomic_DNA"/>
</dbReference>
<comment type="cofactor">
    <cofactor evidence="1">
        <name>Mg(2+)</name>
        <dbReference type="ChEBI" id="CHEBI:18420"/>
    </cofactor>
</comment>
<dbReference type="SMART" id="SM00487">
    <property type="entry name" value="DEXDc"/>
    <property type="match status" value="1"/>
</dbReference>
<keyword evidence="9" id="KW-0862">Zinc</keyword>
<proteinExistence type="inferred from homology"/>
<evidence type="ECO:0000259" key="18">
    <source>
        <dbReference type="PROSITE" id="PS51192"/>
    </source>
</evidence>
<dbReference type="GO" id="GO:0005524">
    <property type="term" value="F:ATP binding"/>
    <property type="evidence" value="ECO:0007669"/>
    <property type="project" value="UniProtKB-KW"/>
</dbReference>
<dbReference type="PROSITE" id="PS50967">
    <property type="entry name" value="HRDC"/>
    <property type="match status" value="1"/>
</dbReference>
<evidence type="ECO:0000256" key="6">
    <source>
        <dbReference type="ARBA" id="ARBA00022763"/>
    </source>
</evidence>
<dbReference type="RefSeq" id="WP_113920298.1">
    <property type="nucleotide sequence ID" value="NZ_QNRX01000006.1"/>
</dbReference>
<dbReference type="InterPro" id="IPR011545">
    <property type="entry name" value="DEAD/DEAH_box_helicase_dom"/>
</dbReference>
<feature type="domain" description="Helicase C-terminal" evidence="19">
    <location>
        <begin position="216"/>
        <end position="366"/>
    </location>
</feature>
<keyword evidence="14" id="KW-0413">Isomerase</keyword>
<evidence type="ECO:0000256" key="7">
    <source>
        <dbReference type="ARBA" id="ARBA00022801"/>
    </source>
</evidence>
<dbReference type="GO" id="GO:0006260">
    <property type="term" value="P:DNA replication"/>
    <property type="evidence" value="ECO:0007669"/>
    <property type="project" value="InterPro"/>
</dbReference>
<dbReference type="InterPro" id="IPR018982">
    <property type="entry name" value="RQC_domain"/>
</dbReference>
<dbReference type="PANTHER" id="PTHR13710:SF105">
    <property type="entry name" value="ATP-DEPENDENT DNA HELICASE Q1"/>
    <property type="match status" value="1"/>
</dbReference>
<evidence type="ECO:0000256" key="8">
    <source>
        <dbReference type="ARBA" id="ARBA00022806"/>
    </source>
</evidence>
<keyword evidence="5" id="KW-0547">Nucleotide-binding</keyword>
<dbReference type="SMART" id="SM00956">
    <property type="entry name" value="RQC"/>
    <property type="match status" value="1"/>
</dbReference>
<keyword evidence="4" id="KW-0479">Metal-binding</keyword>
<dbReference type="GO" id="GO:0005737">
    <property type="term" value="C:cytoplasm"/>
    <property type="evidence" value="ECO:0007669"/>
    <property type="project" value="TreeGrafter"/>
</dbReference>
<dbReference type="PROSITE" id="PS51192">
    <property type="entry name" value="HELICASE_ATP_BIND_1"/>
    <property type="match status" value="1"/>
</dbReference>
<dbReference type="FunFam" id="3.40.50.300:FF:000296">
    <property type="entry name" value="ATP-dependent DNA helicase RecQ"/>
    <property type="match status" value="1"/>
</dbReference>
<dbReference type="GO" id="GO:0016787">
    <property type="term" value="F:hydrolase activity"/>
    <property type="evidence" value="ECO:0007669"/>
    <property type="project" value="UniProtKB-KW"/>
</dbReference>
<evidence type="ECO:0000256" key="10">
    <source>
        <dbReference type="ARBA" id="ARBA00022840"/>
    </source>
</evidence>
<evidence type="ECO:0000256" key="15">
    <source>
        <dbReference type="ARBA" id="ARBA00034617"/>
    </source>
</evidence>
<feature type="domain" description="HRDC" evidence="17">
    <location>
        <begin position="537"/>
        <end position="616"/>
    </location>
</feature>
<accession>A0A366I8W2</accession>
<dbReference type="Gene3D" id="3.40.50.300">
    <property type="entry name" value="P-loop containing nucleotide triphosphate hydrolases"/>
    <property type="match status" value="2"/>
</dbReference>
<comment type="similarity">
    <text evidence="3">Belongs to the helicase family. RecQ subfamily.</text>
</comment>
<dbReference type="GO" id="GO:0003677">
    <property type="term" value="F:DNA binding"/>
    <property type="evidence" value="ECO:0007669"/>
    <property type="project" value="UniProtKB-KW"/>
</dbReference>
<keyword evidence="11" id="KW-0238">DNA-binding</keyword>
<dbReference type="Proteomes" id="UP000253490">
    <property type="component" value="Unassembled WGS sequence"/>
</dbReference>
<dbReference type="GO" id="GO:0006281">
    <property type="term" value="P:DNA repair"/>
    <property type="evidence" value="ECO:0007669"/>
    <property type="project" value="UniProtKB-KW"/>
</dbReference>
<evidence type="ECO:0000256" key="14">
    <source>
        <dbReference type="ARBA" id="ARBA00023235"/>
    </source>
</evidence>
<reference evidence="20 21" key="1">
    <citation type="submission" date="2018-06" db="EMBL/GenBank/DDBJ databases">
        <title>Genomic Encyclopedia of Type Strains, Phase IV (KMG-IV): sequencing the most valuable type-strain genomes for metagenomic binning, comparative biology and taxonomic classification.</title>
        <authorList>
            <person name="Goeker M."/>
        </authorList>
    </citation>
    <scope>NUCLEOTIDE SEQUENCE [LARGE SCALE GENOMIC DNA]</scope>
    <source>
        <strain evidence="20 21">DSM 22112</strain>
    </source>
</reference>
<dbReference type="SUPFAM" id="SSF52540">
    <property type="entry name" value="P-loop containing nucleoside triphosphate hydrolases"/>
    <property type="match status" value="1"/>
</dbReference>
<evidence type="ECO:0000256" key="13">
    <source>
        <dbReference type="ARBA" id="ARBA00023204"/>
    </source>
</evidence>
<dbReference type="GO" id="GO:0009432">
    <property type="term" value="P:SOS response"/>
    <property type="evidence" value="ECO:0007669"/>
    <property type="project" value="UniProtKB-UniRule"/>
</dbReference>
<dbReference type="InterPro" id="IPR002121">
    <property type="entry name" value="HRDC_dom"/>
</dbReference>
<evidence type="ECO:0000256" key="2">
    <source>
        <dbReference type="ARBA" id="ARBA00001947"/>
    </source>
</evidence>
<evidence type="ECO:0000259" key="19">
    <source>
        <dbReference type="PROSITE" id="PS51194"/>
    </source>
</evidence>
<dbReference type="SMART" id="SM00341">
    <property type="entry name" value="HRDC"/>
    <property type="match status" value="1"/>
</dbReference>
<keyword evidence="12" id="KW-0233">DNA recombination</keyword>
<dbReference type="NCBIfam" id="TIGR00614">
    <property type="entry name" value="recQ_fam"/>
    <property type="match status" value="1"/>
</dbReference>
<dbReference type="CDD" id="cd18794">
    <property type="entry name" value="SF2_C_RecQ"/>
    <property type="match status" value="1"/>
</dbReference>
<organism evidence="20 21">
    <name type="scientific">Alkalibaculum bacchi</name>
    <dbReference type="NCBI Taxonomy" id="645887"/>
    <lineage>
        <taxon>Bacteria</taxon>
        <taxon>Bacillati</taxon>
        <taxon>Bacillota</taxon>
        <taxon>Clostridia</taxon>
        <taxon>Eubacteriales</taxon>
        <taxon>Eubacteriaceae</taxon>
        <taxon>Alkalibaculum</taxon>
    </lineage>
</organism>
<evidence type="ECO:0000256" key="5">
    <source>
        <dbReference type="ARBA" id="ARBA00022741"/>
    </source>
</evidence>
<dbReference type="GO" id="GO:0030894">
    <property type="term" value="C:replisome"/>
    <property type="evidence" value="ECO:0007669"/>
    <property type="project" value="TreeGrafter"/>
</dbReference>
<dbReference type="Gene3D" id="1.10.10.10">
    <property type="entry name" value="Winged helix-like DNA-binding domain superfamily/Winged helix DNA-binding domain"/>
    <property type="match status" value="1"/>
</dbReference>
<evidence type="ECO:0000256" key="16">
    <source>
        <dbReference type="NCBIfam" id="TIGR01389"/>
    </source>
</evidence>
<protein>
    <recommendedName>
        <fullName evidence="16">DNA helicase RecQ</fullName>
        <ecNumber evidence="16">5.6.2.4</ecNumber>
    </recommendedName>
</protein>
<keyword evidence="6" id="KW-0227">DNA damage</keyword>
<dbReference type="InterPro" id="IPR006293">
    <property type="entry name" value="DNA_helicase_ATP-dep_RecQ_bac"/>
</dbReference>
<dbReference type="Pfam" id="PF00570">
    <property type="entry name" value="HRDC"/>
    <property type="match status" value="1"/>
</dbReference>
<dbReference type="SMART" id="SM00490">
    <property type="entry name" value="HELICc"/>
    <property type="match status" value="1"/>
</dbReference>
<dbReference type="InterPro" id="IPR027417">
    <property type="entry name" value="P-loop_NTPase"/>
</dbReference>
<dbReference type="Pfam" id="PF00271">
    <property type="entry name" value="Helicase_C"/>
    <property type="match status" value="1"/>
</dbReference>
<dbReference type="EC" id="5.6.2.4" evidence="16"/>
<dbReference type="GO" id="GO:0043138">
    <property type="term" value="F:3'-5' DNA helicase activity"/>
    <property type="evidence" value="ECO:0007669"/>
    <property type="project" value="UniProtKB-EC"/>
</dbReference>
<dbReference type="GO" id="GO:0009378">
    <property type="term" value="F:four-way junction helicase activity"/>
    <property type="evidence" value="ECO:0007669"/>
    <property type="project" value="TreeGrafter"/>
</dbReference>
<dbReference type="AlphaFoldDB" id="A0A366I8W2"/>
<evidence type="ECO:0000313" key="20">
    <source>
        <dbReference type="EMBL" id="RBP65966.1"/>
    </source>
</evidence>
<keyword evidence="7" id="KW-0378">Hydrolase</keyword>
<evidence type="ECO:0000256" key="4">
    <source>
        <dbReference type="ARBA" id="ARBA00022723"/>
    </source>
</evidence>
<evidence type="ECO:0000256" key="1">
    <source>
        <dbReference type="ARBA" id="ARBA00001946"/>
    </source>
</evidence>
<dbReference type="CDD" id="cd17920">
    <property type="entry name" value="DEXHc_RecQ"/>
    <property type="match status" value="1"/>
</dbReference>
<dbReference type="Pfam" id="PF16124">
    <property type="entry name" value="RecQ_Zn_bind"/>
    <property type="match status" value="1"/>
</dbReference>
<dbReference type="PROSITE" id="PS51194">
    <property type="entry name" value="HELICASE_CTER"/>
    <property type="match status" value="1"/>
</dbReference>
<keyword evidence="21" id="KW-1185">Reference proteome</keyword>
<dbReference type="InterPro" id="IPR044876">
    <property type="entry name" value="HRDC_dom_sf"/>
</dbReference>
<gene>
    <name evidence="20" type="ORF">DES36_10677</name>
</gene>
<keyword evidence="13" id="KW-0234">DNA repair</keyword>
<dbReference type="SUPFAM" id="SSF46785">
    <property type="entry name" value="Winged helix' DNA-binding domain"/>
    <property type="match status" value="1"/>
</dbReference>
<dbReference type="InterPro" id="IPR036390">
    <property type="entry name" value="WH_DNA-bd_sf"/>
</dbReference>
<keyword evidence="10" id="KW-0067">ATP-binding</keyword>
<dbReference type="InterPro" id="IPR032284">
    <property type="entry name" value="RecQ_Zn-bd"/>
</dbReference>
<evidence type="ECO:0000256" key="11">
    <source>
        <dbReference type="ARBA" id="ARBA00023125"/>
    </source>
</evidence>
<dbReference type="Pfam" id="PF00270">
    <property type="entry name" value="DEAD"/>
    <property type="match status" value="1"/>
</dbReference>
<dbReference type="Pfam" id="PF09382">
    <property type="entry name" value="RQC"/>
    <property type="match status" value="1"/>
</dbReference>
<evidence type="ECO:0000259" key="17">
    <source>
        <dbReference type="PROSITE" id="PS50967"/>
    </source>
</evidence>
<dbReference type="InterPro" id="IPR036388">
    <property type="entry name" value="WH-like_DNA-bd_sf"/>
</dbReference>
<dbReference type="InterPro" id="IPR004589">
    <property type="entry name" value="DNA_helicase_ATP-dep_RecQ"/>
</dbReference>
<dbReference type="NCBIfam" id="TIGR01389">
    <property type="entry name" value="recQ"/>
    <property type="match status" value="1"/>
</dbReference>
<dbReference type="GO" id="GO:0043590">
    <property type="term" value="C:bacterial nucleoid"/>
    <property type="evidence" value="ECO:0007669"/>
    <property type="project" value="TreeGrafter"/>
</dbReference>
<keyword evidence="8 20" id="KW-0347">Helicase</keyword>
<dbReference type="InterPro" id="IPR001650">
    <property type="entry name" value="Helicase_C-like"/>
</dbReference>
<evidence type="ECO:0000256" key="9">
    <source>
        <dbReference type="ARBA" id="ARBA00022833"/>
    </source>
</evidence>
<name>A0A366I8W2_9FIRM</name>
<dbReference type="SUPFAM" id="SSF47819">
    <property type="entry name" value="HRDC-like"/>
    <property type="match status" value="1"/>
</dbReference>
<sequence>MVKDKYGVLKEYFGYEQFRMGQEELIDSILQGKDTLGIMPTGAGKSICFQIPAVLLEGITLVISPLISLMKDQVTTLNQAGIPSAFLNSSLSNRQYSLALRYAKEGRYKIIYVAPERLTTAQFLKFASESKISMISVDEAHCVSQWGQDFRPSYLKIKEFIHLLPSRPVISAFTATATEEVREDIIHILQLKKPNVTTTGFDRPNLFFAVRKPSNKYTEVLKILKAHLGESGVIYCATRKNVEEVCNNLNLDGYKATRYHAGLSDQERKDNQEAFVYDNSPIMVATNAFGMGIDKSNVSFVIHYNMPKNLESYYQEAGRAGRDGEPADCILLYHGQDVITNQFLIEHGSQNEELDEETSKLVKEKDRERLKIMTYYCHTRDCLREYILNYFDDKSENHCGNCSNCMNNFEEMDITEIAKKIISCIYSAHSRFGIKVIIDTLRGSKAKKILRLHLDQLPTYGICASLTEKKLRSIINFLVLKQYLSITNSEFPTVGVTEKAIDFMNEEHILTMKIVEEVEDSTVEQSNYKKQKSVVHKEVDEGLFEALRQLRGQIAVRQKVPAFIIFSDATLRSMCQLRPTTESQFLGVSGVGEVKMTRYGKTFIDVIIDYENNKRQ</sequence>
<comment type="cofactor">
    <cofactor evidence="2">
        <name>Zn(2+)</name>
        <dbReference type="ChEBI" id="CHEBI:29105"/>
    </cofactor>
</comment>
<dbReference type="PANTHER" id="PTHR13710">
    <property type="entry name" value="DNA HELICASE RECQ FAMILY MEMBER"/>
    <property type="match status" value="1"/>
</dbReference>
<dbReference type="InterPro" id="IPR014001">
    <property type="entry name" value="Helicase_ATP-bd"/>
</dbReference>
<dbReference type="GO" id="GO:0046872">
    <property type="term" value="F:metal ion binding"/>
    <property type="evidence" value="ECO:0007669"/>
    <property type="project" value="UniProtKB-KW"/>
</dbReference>
<evidence type="ECO:0000256" key="3">
    <source>
        <dbReference type="ARBA" id="ARBA00005446"/>
    </source>
</evidence>
<dbReference type="Gene3D" id="1.10.150.80">
    <property type="entry name" value="HRDC domain"/>
    <property type="match status" value="1"/>
</dbReference>
<comment type="caution">
    <text evidence="20">The sequence shown here is derived from an EMBL/GenBank/DDBJ whole genome shotgun (WGS) entry which is preliminary data.</text>
</comment>
<comment type="catalytic activity">
    <reaction evidence="15">
        <text>Couples ATP hydrolysis with the unwinding of duplex DNA by translocating in the 3'-5' direction.</text>
        <dbReference type="EC" id="5.6.2.4"/>
    </reaction>
</comment>
<evidence type="ECO:0000256" key="12">
    <source>
        <dbReference type="ARBA" id="ARBA00023172"/>
    </source>
</evidence>
<dbReference type="GO" id="GO:0006310">
    <property type="term" value="P:DNA recombination"/>
    <property type="evidence" value="ECO:0007669"/>
    <property type="project" value="UniProtKB-UniRule"/>
</dbReference>
<dbReference type="OrthoDB" id="9763310at2"/>
<evidence type="ECO:0000313" key="21">
    <source>
        <dbReference type="Proteomes" id="UP000253490"/>
    </source>
</evidence>
<dbReference type="InterPro" id="IPR010997">
    <property type="entry name" value="HRDC-like_sf"/>
</dbReference>